<dbReference type="PROSITE" id="PS50158">
    <property type="entry name" value="ZF_CCHC"/>
    <property type="match status" value="1"/>
</dbReference>
<organism evidence="4 5">
    <name type="scientific">Zophobas morio</name>
    <dbReference type="NCBI Taxonomy" id="2755281"/>
    <lineage>
        <taxon>Eukaryota</taxon>
        <taxon>Metazoa</taxon>
        <taxon>Ecdysozoa</taxon>
        <taxon>Arthropoda</taxon>
        <taxon>Hexapoda</taxon>
        <taxon>Insecta</taxon>
        <taxon>Pterygota</taxon>
        <taxon>Neoptera</taxon>
        <taxon>Endopterygota</taxon>
        <taxon>Coleoptera</taxon>
        <taxon>Polyphaga</taxon>
        <taxon>Cucujiformia</taxon>
        <taxon>Tenebrionidae</taxon>
        <taxon>Zophobas</taxon>
    </lineage>
</organism>
<evidence type="ECO:0000256" key="2">
    <source>
        <dbReference type="SAM" id="MobiDB-lite"/>
    </source>
</evidence>
<dbReference type="EMBL" id="JALNTZ010000003">
    <property type="protein sequence ID" value="KAJ3659620.1"/>
    <property type="molecule type" value="Genomic_DNA"/>
</dbReference>
<reference evidence="4" key="1">
    <citation type="journal article" date="2023" name="G3 (Bethesda)">
        <title>Whole genome assemblies of Zophobas morio and Tenebrio molitor.</title>
        <authorList>
            <person name="Kaur S."/>
            <person name="Stinson S.A."/>
            <person name="diCenzo G.C."/>
        </authorList>
    </citation>
    <scope>NUCLEOTIDE SEQUENCE</scope>
    <source>
        <strain evidence="4">QUZm001</strain>
    </source>
</reference>
<protein>
    <recommendedName>
        <fullName evidence="3">CCHC-type domain-containing protein</fullName>
    </recommendedName>
</protein>
<evidence type="ECO:0000313" key="5">
    <source>
        <dbReference type="Proteomes" id="UP001168821"/>
    </source>
</evidence>
<dbReference type="Proteomes" id="UP001168821">
    <property type="component" value="Unassembled WGS sequence"/>
</dbReference>
<proteinExistence type="predicted"/>
<comment type="caution">
    <text evidence="4">The sequence shown here is derived from an EMBL/GenBank/DDBJ whole genome shotgun (WGS) entry which is preliminary data.</text>
</comment>
<evidence type="ECO:0000256" key="1">
    <source>
        <dbReference type="PROSITE-ProRule" id="PRU00047"/>
    </source>
</evidence>
<name>A0AA38IPW9_9CUCU</name>
<dbReference type="GO" id="GO:0008270">
    <property type="term" value="F:zinc ion binding"/>
    <property type="evidence" value="ECO:0007669"/>
    <property type="project" value="UniProtKB-KW"/>
</dbReference>
<evidence type="ECO:0000259" key="3">
    <source>
        <dbReference type="PROSITE" id="PS50158"/>
    </source>
</evidence>
<feature type="domain" description="CCHC-type" evidence="3">
    <location>
        <begin position="3"/>
        <end position="18"/>
    </location>
</feature>
<evidence type="ECO:0000313" key="4">
    <source>
        <dbReference type="EMBL" id="KAJ3659620.1"/>
    </source>
</evidence>
<sequence>MECHRCGRQGHLKGDCRRQGHLKGDCRARLPAPRRSTQRRSHRDVKGASTLGNGFTGENKAASEVKIRSFTRSSGSTVLGKIMGEAEVEICVGQLKIRHGR</sequence>
<keyword evidence="1" id="KW-0862">Zinc</keyword>
<dbReference type="AlphaFoldDB" id="A0AA38IPW9"/>
<dbReference type="GO" id="GO:0003676">
    <property type="term" value="F:nucleic acid binding"/>
    <property type="evidence" value="ECO:0007669"/>
    <property type="project" value="InterPro"/>
</dbReference>
<keyword evidence="1" id="KW-0863">Zinc-finger</keyword>
<keyword evidence="1" id="KW-0479">Metal-binding</keyword>
<gene>
    <name evidence="4" type="ORF">Zmor_011299</name>
</gene>
<keyword evidence="5" id="KW-1185">Reference proteome</keyword>
<accession>A0AA38IPW9</accession>
<feature type="region of interest" description="Disordered" evidence="2">
    <location>
        <begin position="27"/>
        <end position="58"/>
    </location>
</feature>
<dbReference type="InterPro" id="IPR001878">
    <property type="entry name" value="Znf_CCHC"/>
</dbReference>